<dbReference type="Proteomes" id="UP000655751">
    <property type="component" value="Unassembled WGS sequence"/>
</dbReference>
<name>A0A931IFH7_9NOCA</name>
<comment type="caution">
    <text evidence="1">The sequence shown here is derived from an EMBL/GenBank/DDBJ whole genome shotgun (WGS) entry which is preliminary data.</text>
</comment>
<dbReference type="RefSeq" id="WP_196152656.1">
    <property type="nucleotide sequence ID" value="NZ_JADMLG010000015.1"/>
</dbReference>
<dbReference type="AlphaFoldDB" id="A0A931IFH7"/>
<evidence type="ECO:0000313" key="1">
    <source>
        <dbReference type="EMBL" id="MBH0780341.1"/>
    </source>
</evidence>
<proteinExistence type="predicted"/>
<dbReference type="EMBL" id="JADMLG010000015">
    <property type="protein sequence ID" value="MBH0780341.1"/>
    <property type="molecule type" value="Genomic_DNA"/>
</dbReference>
<reference evidence="1" key="1">
    <citation type="submission" date="2020-11" db="EMBL/GenBank/DDBJ databases">
        <title>Nocardia NEAU-351.nov., a novel actinomycete isolated from the cow dung.</title>
        <authorList>
            <person name="Zhang X."/>
        </authorList>
    </citation>
    <scope>NUCLEOTIDE SEQUENCE</scope>
    <source>
        <strain evidence="1">NEAU-351</strain>
    </source>
</reference>
<gene>
    <name evidence="1" type="ORF">IT779_29125</name>
</gene>
<organism evidence="1 2">
    <name type="scientific">Nocardia bovistercoris</name>
    <dbReference type="NCBI Taxonomy" id="2785916"/>
    <lineage>
        <taxon>Bacteria</taxon>
        <taxon>Bacillati</taxon>
        <taxon>Actinomycetota</taxon>
        <taxon>Actinomycetes</taxon>
        <taxon>Mycobacteriales</taxon>
        <taxon>Nocardiaceae</taxon>
        <taxon>Nocardia</taxon>
    </lineage>
</organism>
<evidence type="ECO:0000313" key="2">
    <source>
        <dbReference type="Proteomes" id="UP000655751"/>
    </source>
</evidence>
<sequence length="107" mass="11900">MTIDEVVYVFICARLDADGGPVIDLFQSDPWEGENGDGTIVGRDIEGWWESLTFDHTDPSAPVDITAADNLLRACGYQRLNNWTPRTGRSGHTVHTADALLRIEDIR</sequence>
<keyword evidence="2" id="KW-1185">Reference proteome</keyword>
<protein>
    <submittedName>
        <fullName evidence="1">Uncharacterized protein</fullName>
    </submittedName>
</protein>
<accession>A0A931IFH7</accession>